<dbReference type="EMBL" id="VSRR010011865">
    <property type="protein sequence ID" value="MPC53768.1"/>
    <property type="molecule type" value="Genomic_DNA"/>
</dbReference>
<proteinExistence type="predicted"/>
<gene>
    <name evidence="1" type="ORF">E2C01_047667</name>
</gene>
<name>A0A5B7G9H2_PORTR</name>
<comment type="caution">
    <text evidence="1">The sequence shown here is derived from an EMBL/GenBank/DDBJ whole genome shotgun (WGS) entry which is preliminary data.</text>
</comment>
<reference evidence="1 2" key="1">
    <citation type="submission" date="2019-05" db="EMBL/GenBank/DDBJ databases">
        <title>Another draft genome of Portunus trituberculatus and its Hox gene families provides insights of decapod evolution.</title>
        <authorList>
            <person name="Jeong J.-H."/>
            <person name="Song I."/>
            <person name="Kim S."/>
            <person name="Choi T."/>
            <person name="Kim D."/>
            <person name="Ryu S."/>
            <person name="Kim W."/>
        </authorList>
    </citation>
    <scope>NUCLEOTIDE SEQUENCE [LARGE SCALE GENOMIC DNA]</scope>
    <source>
        <tissue evidence="1">Muscle</tissue>
    </source>
</reference>
<accession>A0A5B7G9H2</accession>
<dbReference type="AlphaFoldDB" id="A0A5B7G9H2"/>
<dbReference type="Proteomes" id="UP000324222">
    <property type="component" value="Unassembled WGS sequence"/>
</dbReference>
<keyword evidence="2" id="KW-1185">Reference proteome</keyword>
<evidence type="ECO:0000313" key="2">
    <source>
        <dbReference type="Proteomes" id="UP000324222"/>
    </source>
</evidence>
<organism evidence="1 2">
    <name type="scientific">Portunus trituberculatus</name>
    <name type="common">Swimming crab</name>
    <name type="synonym">Neptunus trituberculatus</name>
    <dbReference type="NCBI Taxonomy" id="210409"/>
    <lineage>
        <taxon>Eukaryota</taxon>
        <taxon>Metazoa</taxon>
        <taxon>Ecdysozoa</taxon>
        <taxon>Arthropoda</taxon>
        <taxon>Crustacea</taxon>
        <taxon>Multicrustacea</taxon>
        <taxon>Malacostraca</taxon>
        <taxon>Eumalacostraca</taxon>
        <taxon>Eucarida</taxon>
        <taxon>Decapoda</taxon>
        <taxon>Pleocyemata</taxon>
        <taxon>Brachyura</taxon>
        <taxon>Eubrachyura</taxon>
        <taxon>Portunoidea</taxon>
        <taxon>Portunidae</taxon>
        <taxon>Portuninae</taxon>
        <taxon>Portunus</taxon>
    </lineage>
</organism>
<evidence type="ECO:0000313" key="1">
    <source>
        <dbReference type="EMBL" id="MPC53768.1"/>
    </source>
</evidence>
<protein>
    <submittedName>
        <fullName evidence="1">Uncharacterized protein</fullName>
    </submittedName>
</protein>
<sequence>MSLQTPCTDAHLYTQSPHAVHRLWPRRDTSWRCLPCPVGRSEVGPAGLWGSMWRVTACYITPVTRMLLTCLFCGLNNFTHSDYITE</sequence>